<feature type="compositionally biased region" description="Polar residues" evidence="1">
    <location>
        <begin position="197"/>
        <end position="226"/>
    </location>
</feature>
<keyword evidence="3" id="KW-1185">Reference proteome</keyword>
<feature type="region of interest" description="Disordered" evidence="1">
    <location>
        <begin position="507"/>
        <end position="548"/>
    </location>
</feature>
<reference evidence="2 3" key="1">
    <citation type="journal article" date="2018" name="Mycol. Prog.">
        <title>Coniella lustricola, a new species from submerged detritus.</title>
        <authorList>
            <person name="Raudabaugh D.B."/>
            <person name="Iturriaga T."/>
            <person name="Carver A."/>
            <person name="Mondo S."/>
            <person name="Pangilinan J."/>
            <person name="Lipzen A."/>
            <person name="He G."/>
            <person name="Amirebrahimi M."/>
            <person name="Grigoriev I.V."/>
            <person name="Miller A.N."/>
        </authorList>
    </citation>
    <scope>NUCLEOTIDE SEQUENCE [LARGE SCALE GENOMIC DNA]</scope>
    <source>
        <strain evidence="2 3">B22-T-1</strain>
    </source>
</reference>
<organism evidence="2 3">
    <name type="scientific">Coniella lustricola</name>
    <dbReference type="NCBI Taxonomy" id="2025994"/>
    <lineage>
        <taxon>Eukaryota</taxon>
        <taxon>Fungi</taxon>
        <taxon>Dikarya</taxon>
        <taxon>Ascomycota</taxon>
        <taxon>Pezizomycotina</taxon>
        <taxon>Sordariomycetes</taxon>
        <taxon>Sordariomycetidae</taxon>
        <taxon>Diaporthales</taxon>
        <taxon>Schizoparmaceae</taxon>
        <taxon>Coniella</taxon>
    </lineage>
</organism>
<dbReference type="Proteomes" id="UP000241462">
    <property type="component" value="Unassembled WGS sequence"/>
</dbReference>
<evidence type="ECO:0000313" key="2">
    <source>
        <dbReference type="EMBL" id="PSS00627.1"/>
    </source>
</evidence>
<feature type="compositionally biased region" description="Polar residues" evidence="1">
    <location>
        <begin position="342"/>
        <end position="353"/>
    </location>
</feature>
<dbReference type="EMBL" id="KZ678382">
    <property type="protein sequence ID" value="PSS00627.1"/>
    <property type="molecule type" value="Genomic_DNA"/>
</dbReference>
<feature type="compositionally biased region" description="Basic and acidic residues" evidence="1">
    <location>
        <begin position="181"/>
        <end position="196"/>
    </location>
</feature>
<feature type="region of interest" description="Disordered" evidence="1">
    <location>
        <begin position="611"/>
        <end position="633"/>
    </location>
</feature>
<proteinExistence type="predicted"/>
<dbReference type="InParanoid" id="A0A2T3AJG6"/>
<feature type="compositionally biased region" description="Low complexity" evidence="1">
    <location>
        <begin position="389"/>
        <end position="411"/>
    </location>
</feature>
<name>A0A2T3AJG6_9PEZI</name>
<dbReference type="OrthoDB" id="5404004at2759"/>
<feature type="compositionally biased region" description="Low complexity" evidence="1">
    <location>
        <begin position="512"/>
        <end position="538"/>
    </location>
</feature>
<feature type="compositionally biased region" description="Basic residues" evidence="1">
    <location>
        <begin position="165"/>
        <end position="174"/>
    </location>
</feature>
<accession>A0A2T3AJG6</accession>
<protein>
    <submittedName>
        <fullName evidence="2">Uncharacterized protein</fullName>
    </submittedName>
</protein>
<evidence type="ECO:0000313" key="3">
    <source>
        <dbReference type="Proteomes" id="UP000241462"/>
    </source>
</evidence>
<dbReference type="AlphaFoldDB" id="A0A2T3AJG6"/>
<evidence type="ECO:0000256" key="1">
    <source>
        <dbReference type="SAM" id="MobiDB-lite"/>
    </source>
</evidence>
<gene>
    <name evidence="2" type="ORF">BD289DRAFT_479325</name>
</gene>
<feature type="region of interest" description="Disordered" evidence="1">
    <location>
        <begin position="341"/>
        <end position="423"/>
    </location>
</feature>
<sequence length="654" mass="71078">MASASVRPTTSGGLSSRGIALDDRRISKDDMFFRSSRRTVAASRNVASHRISRDDLYLPTRMTAVSQFHIPVRGQAATREHGLDYPLPHDLPMPALTRSRVHTPESTTSGDIPIGMALGSPAHIPHDSSRWLAQFPPASPGDIASPAEADQPPAMAAAAPSGSLQRKKTTRKRLFGLFGGSKKEEQPPKPAGRERGNTFSSRIAGASTSTVNLQQPPKTPTRSNTQADKRATKHKPIVLRSNTMPINSPEREPAVTQTKPHVLRKKSSDPRIPVIISPHAAAERVPPVPQMPQLSLLSVNIPDTKLERYSVMFSDVLNSAPRQDSASSLLARRQANLDRLKTVNQDTEVQVTTAEDPEKGRPRRATSPQPTKTGLSPKLSVFPMPPSGRRTPAPDTPTSATRRTTRANTSPGRLPSPTHQIFDHRPRQSNISARPRNLDVPNPFEMHPPMAGNNTQPQQPIYPTDTSFHFGPEQSNLILDSPTSMGSHDDIVVAQPYKPTLHEPQWQMVSPSATSSTGTSTSASGRRGRSESAASSSTHITKPSSDIDALDAASQNAVEVSIARQISISRQQRNLLRPLQTRRDTGEKQSPINKPAVSVAGYRSPFGVTVVKSPSPSRLAREEPIRDVSSSTPTLVHQFDSPVRKSSWALVESE</sequence>
<feature type="compositionally biased region" description="Low complexity" evidence="1">
    <location>
        <begin position="146"/>
        <end position="160"/>
    </location>
</feature>
<dbReference type="STRING" id="2025994.A0A2T3AJG6"/>
<feature type="region of interest" description="Disordered" evidence="1">
    <location>
        <begin position="101"/>
        <end position="232"/>
    </location>
</feature>